<accession>A0A118K1Z4</accession>
<feature type="transmembrane region" description="Helical" evidence="1">
    <location>
        <begin position="364"/>
        <end position="385"/>
    </location>
</feature>
<keyword evidence="1" id="KW-0472">Membrane</keyword>
<dbReference type="PANTHER" id="PTHR31549:SF149">
    <property type="entry name" value="ISOPRENOID SYNTHASE DOMAIN-CONTAINING PROTEIN"/>
    <property type="match status" value="1"/>
</dbReference>
<keyword evidence="1" id="KW-1133">Transmembrane helix</keyword>
<evidence type="ECO:0000313" key="3">
    <source>
        <dbReference type="Proteomes" id="UP000243975"/>
    </source>
</evidence>
<reference evidence="2 3" key="1">
    <citation type="journal article" date="2016" name="Sci. Rep.">
        <title>The genome sequence of the outbreeding globe artichoke constructed de novo incorporating a phase-aware low-pass sequencing strategy of F1 progeny.</title>
        <authorList>
            <person name="Scaglione D."/>
            <person name="Reyes-Chin-Wo S."/>
            <person name="Acquadro A."/>
            <person name="Froenicke L."/>
            <person name="Portis E."/>
            <person name="Beitel C."/>
            <person name="Tirone M."/>
            <person name="Mauro R."/>
            <person name="Lo Monaco A."/>
            <person name="Mauromicale G."/>
            <person name="Faccioli P."/>
            <person name="Cattivelli L."/>
            <person name="Rieseberg L."/>
            <person name="Michelmore R."/>
            <person name="Lanteri S."/>
        </authorList>
    </citation>
    <scope>NUCLEOTIDE SEQUENCE [LARGE SCALE GENOMIC DNA]</scope>
    <source>
        <strain evidence="2">2C</strain>
    </source>
</reference>
<dbReference type="STRING" id="59895.A0A118K1Z4"/>
<name>A0A118K1Z4_CYNCS</name>
<dbReference type="Pfam" id="PF03140">
    <property type="entry name" value="DUF247"/>
    <property type="match status" value="1"/>
</dbReference>
<comment type="caution">
    <text evidence="2">The sequence shown here is derived from an EMBL/GenBank/DDBJ whole genome shotgun (WGS) entry which is preliminary data.</text>
</comment>
<keyword evidence="1" id="KW-0812">Transmembrane</keyword>
<dbReference type="AlphaFoldDB" id="A0A118K1Z4"/>
<evidence type="ECO:0000256" key="1">
    <source>
        <dbReference type="SAM" id="Phobius"/>
    </source>
</evidence>
<dbReference type="PANTHER" id="PTHR31549">
    <property type="entry name" value="PROTEIN, PUTATIVE (DUF247)-RELATED-RELATED"/>
    <property type="match status" value="1"/>
</dbReference>
<evidence type="ECO:0000313" key="2">
    <source>
        <dbReference type="EMBL" id="KVI03463.1"/>
    </source>
</evidence>
<organism evidence="2 3">
    <name type="scientific">Cynara cardunculus var. scolymus</name>
    <name type="common">Globe artichoke</name>
    <name type="synonym">Cynara scolymus</name>
    <dbReference type="NCBI Taxonomy" id="59895"/>
    <lineage>
        <taxon>Eukaryota</taxon>
        <taxon>Viridiplantae</taxon>
        <taxon>Streptophyta</taxon>
        <taxon>Embryophyta</taxon>
        <taxon>Tracheophyta</taxon>
        <taxon>Spermatophyta</taxon>
        <taxon>Magnoliopsida</taxon>
        <taxon>eudicotyledons</taxon>
        <taxon>Gunneridae</taxon>
        <taxon>Pentapetalae</taxon>
        <taxon>asterids</taxon>
        <taxon>campanulids</taxon>
        <taxon>Asterales</taxon>
        <taxon>Asteraceae</taxon>
        <taxon>Carduoideae</taxon>
        <taxon>Cardueae</taxon>
        <taxon>Carduinae</taxon>
        <taxon>Cynara</taxon>
    </lineage>
</organism>
<proteinExistence type="predicted"/>
<dbReference type="Proteomes" id="UP000243975">
    <property type="component" value="Unassembled WGS sequence"/>
</dbReference>
<sequence>MALQDGNIASGIQISNEDQESDEAWLIKWITSNADPPPSSTRRIPRLPTMVFTKMMILDGCFILYYIQSIYGGEVETCELNSHQIVFVHQDLFLLENQIPFQVLTEVMNLVKINRRKKIKDFIYDNFLASVRPKRGWFCAGTGHIQEAQTSGAGHNQGDFNFTVDHLLQFLHHTLTGEDLYSNVSKKPHLVQTTNSNTINKKDLHRCTFRNVNELIDVGINFKPSSIMGLTQIGFSKRWWLFSADVELPPITVDDSTKSMVLNLITHEMCSADGHEAWVTSYICLLDSLIDHPEDVKALRKAGVLDNSLGSDKEVAKLFNEIGTDLVPNIAAYAEAKNKIQKHYGSLRNTRLSELKHEYIKSPWAFLALVGAVMALVLSGVQTYFTAWTPKSQCDDLCMFLKMNHHL</sequence>
<gene>
    <name evidence="2" type="ORF">Ccrd_018236</name>
</gene>
<dbReference type="OMA" id="NYKGRRR"/>
<dbReference type="EMBL" id="LEKV01002349">
    <property type="protein sequence ID" value="KVI03463.1"/>
    <property type="molecule type" value="Genomic_DNA"/>
</dbReference>
<dbReference type="Gramene" id="KVI03463">
    <property type="protein sequence ID" value="KVI03463"/>
    <property type="gene ID" value="Ccrd_018236"/>
</dbReference>
<dbReference type="InterPro" id="IPR004158">
    <property type="entry name" value="DUF247_pln"/>
</dbReference>
<protein>
    <submittedName>
        <fullName evidence="2">Uncharacterized protein</fullName>
    </submittedName>
</protein>
<keyword evidence="3" id="KW-1185">Reference proteome</keyword>